<feature type="chain" id="PRO_5003091367" description="Dinitrogenase iron-molybdenum cofactor biosynthesis domain-containing protein" evidence="1">
    <location>
        <begin position="26"/>
        <end position="132"/>
    </location>
</feature>
<dbReference type="SUPFAM" id="SSF53146">
    <property type="entry name" value="Nitrogenase accessory factor-like"/>
    <property type="match status" value="1"/>
</dbReference>
<dbReference type="KEGG" id="dak:DaAHT2_0165"/>
<keyword evidence="4" id="KW-1185">Reference proteome</keyword>
<sequence length="132" mass="13446">MNARSRFSCLLATVLWLLSLAPAGAAESVLIAVAAEGPEATAAVSKVAARAPYLLLFDHQGNLTAAMANPYRQAGGAAGPQVAQFLADQGAGVVIAGEFGAKMLTAMQNQGLEPRIADGTAATVVQALLNRQ</sequence>
<protein>
    <recommendedName>
        <fullName evidence="2">Dinitrogenase iron-molybdenum cofactor biosynthesis domain-containing protein</fullName>
    </recommendedName>
</protein>
<dbReference type="Pfam" id="PF02579">
    <property type="entry name" value="Nitro_FeMo-Co"/>
    <property type="match status" value="1"/>
</dbReference>
<dbReference type="InterPro" id="IPR036105">
    <property type="entry name" value="DiNase_FeMo-co_biosyn_sf"/>
</dbReference>
<evidence type="ECO:0000313" key="3">
    <source>
        <dbReference type="EMBL" id="ADH84876.1"/>
    </source>
</evidence>
<dbReference type="eggNOG" id="COG1433">
    <property type="taxonomic scope" value="Bacteria"/>
</dbReference>
<proteinExistence type="predicted"/>
<dbReference type="Gene3D" id="3.30.420.130">
    <property type="entry name" value="Dinitrogenase iron-molybdenum cofactor biosynthesis domain"/>
    <property type="match status" value="1"/>
</dbReference>
<keyword evidence="1" id="KW-0732">Signal</keyword>
<evidence type="ECO:0000313" key="4">
    <source>
        <dbReference type="Proteomes" id="UP000001508"/>
    </source>
</evidence>
<evidence type="ECO:0000256" key="1">
    <source>
        <dbReference type="SAM" id="SignalP"/>
    </source>
</evidence>
<gene>
    <name evidence="3" type="ordered locus">DaAHT2_0165</name>
</gene>
<evidence type="ECO:0000259" key="2">
    <source>
        <dbReference type="Pfam" id="PF02579"/>
    </source>
</evidence>
<dbReference type="RefSeq" id="WP_013162407.1">
    <property type="nucleotide sequence ID" value="NC_014216.1"/>
</dbReference>
<dbReference type="STRING" id="589865.DaAHT2_0165"/>
<dbReference type="OrthoDB" id="5432608at2"/>
<dbReference type="InParanoid" id="D6Z5Z4"/>
<dbReference type="Proteomes" id="UP000001508">
    <property type="component" value="Chromosome"/>
</dbReference>
<reference evidence="4" key="1">
    <citation type="submission" date="2010-02" db="EMBL/GenBank/DDBJ databases">
        <title>Complete sequence of Desulfurivibrio alkaliphilus AHT2.</title>
        <authorList>
            <consortium name="US DOE Joint Genome Institute"/>
            <person name="Pitluck S."/>
            <person name="Chertkov O."/>
            <person name="Detter J.C."/>
            <person name="Han C."/>
            <person name="Tapia R."/>
            <person name="Larimer F."/>
            <person name="Land M."/>
            <person name="Hauser L."/>
            <person name="Kyrpides N."/>
            <person name="Mikhailova N."/>
            <person name="Sorokin D.Y."/>
            <person name="Muyzer G."/>
            <person name="Woyke T."/>
        </authorList>
    </citation>
    <scope>NUCLEOTIDE SEQUENCE [LARGE SCALE GENOMIC DNA]</scope>
    <source>
        <strain evidence="4">DSM 19089 / UNIQEM U267 / AHT2</strain>
    </source>
</reference>
<dbReference type="AlphaFoldDB" id="D6Z5Z4"/>
<name>D6Z5Z4_DESAT</name>
<dbReference type="HOGENOM" id="CLU_1913653_0_0_7"/>
<organism evidence="3 4">
    <name type="scientific">Desulfurivibrio alkaliphilus (strain DSM 19089 / UNIQEM U267 / AHT2)</name>
    <dbReference type="NCBI Taxonomy" id="589865"/>
    <lineage>
        <taxon>Bacteria</taxon>
        <taxon>Pseudomonadati</taxon>
        <taxon>Thermodesulfobacteriota</taxon>
        <taxon>Desulfobulbia</taxon>
        <taxon>Desulfobulbales</taxon>
        <taxon>Desulfobulbaceae</taxon>
        <taxon>Desulfurivibrio</taxon>
    </lineage>
</organism>
<dbReference type="EMBL" id="CP001940">
    <property type="protein sequence ID" value="ADH84876.1"/>
    <property type="molecule type" value="Genomic_DNA"/>
</dbReference>
<feature type="signal peptide" evidence="1">
    <location>
        <begin position="1"/>
        <end position="25"/>
    </location>
</feature>
<feature type="domain" description="Dinitrogenase iron-molybdenum cofactor biosynthesis" evidence="2">
    <location>
        <begin position="44"/>
        <end position="129"/>
    </location>
</feature>
<dbReference type="InterPro" id="IPR003731">
    <property type="entry name" value="Di-Nase_FeMo-co_biosynth"/>
</dbReference>
<accession>D6Z5Z4</accession>